<dbReference type="AlphaFoldDB" id="A0A9D5JT66"/>
<evidence type="ECO:0000313" key="1">
    <source>
        <dbReference type="EMBL" id="MBD3323650.1"/>
    </source>
</evidence>
<sequence>MRIAIVHYHLRPGGVTRVIQNALSALNARGVCSLIFAGEPPSAAMPVPNYAVVDSLGYHQPDRTYPSPEAIVKELETTAIHTLGGLPDVWHIHNHALGKNLILPQVVAHLAHKGHRLLLQFHDFAEDGRPENYRFLVDGLCPHQAKTLGARLYPQRTHIHYALINQRDLSFLTHSGAAASRLHYLPNAVSMEVAREPAPSQGQQTAHRVFFYPVRGIRRKNIGEFLLWSTRAQENESFAIARAPQNPAARPIYDDWVAFAQAQRLPVTFSVGEQWQGEFSALLESAYALVTTSVAEGFGLAFLEPWLIPRPLVGRNLPEITAALTQSGVDLSCLYRRIEIPLEWVGKQRFRQEVAASLHAVYEAYNRKVSAETIEAAIAEAVQTNRVDFGRLNEPLQKVVIERLNHSPSLWSAVSPSDLMPAPTQDATLRSNREAVLEHFNLDAYGERLMHIYRTVAASVPESLDELDADKLLDQFLAPQRFYLLRT</sequence>
<dbReference type="Proteomes" id="UP000649604">
    <property type="component" value="Unassembled WGS sequence"/>
</dbReference>
<comment type="caution">
    <text evidence="1">The sequence shown here is derived from an EMBL/GenBank/DDBJ whole genome shotgun (WGS) entry which is preliminary data.</text>
</comment>
<protein>
    <recommendedName>
        <fullName evidence="3">Glycosyltransferase subfamily 4-like N-terminal domain-containing protein</fullName>
    </recommendedName>
</protein>
<evidence type="ECO:0000313" key="2">
    <source>
        <dbReference type="Proteomes" id="UP000649604"/>
    </source>
</evidence>
<proteinExistence type="predicted"/>
<dbReference type="Gene3D" id="3.40.50.2000">
    <property type="entry name" value="Glycogen Phosphorylase B"/>
    <property type="match status" value="2"/>
</dbReference>
<gene>
    <name evidence="1" type="ORF">GF339_03640</name>
</gene>
<dbReference type="EMBL" id="WJJP01000112">
    <property type="protein sequence ID" value="MBD3323650.1"/>
    <property type="molecule type" value="Genomic_DNA"/>
</dbReference>
<organism evidence="1 2">
    <name type="scientific">candidate division KSB3 bacterium</name>
    <dbReference type="NCBI Taxonomy" id="2044937"/>
    <lineage>
        <taxon>Bacteria</taxon>
        <taxon>candidate division KSB3</taxon>
    </lineage>
</organism>
<name>A0A9D5JT66_9BACT</name>
<dbReference type="SUPFAM" id="SSF53756">
    <property type="entry name" value="UDP-Glycosyltransferase/glycogen phosphorylase"/>
    <property type="match status" value="1"/>
</dbReference>
<accession>A0A9D5JT66</accession>
<reference evidence="1" key="1">
    <citation type="submission" date="2019-11" db="EMBL/GenBank/DDBJ databases">
        <title>Microbial mats filling the niche in hypersaline microbial mats.</title>
        <authorList>
            <person name="Wong H.L."/>
            <person name="Macleod F.I."/>
            <person name="White R.A. III"/>
            <person name="Burns B.P."/>
        </authorList>
    </citation>
    <scope>NUCLEOTIDE SEQUENCE</scope>
    <source>
        <strain evidence="1">Rbin_158</strain>
    </source>
</reference>
<evidence type="ECO:0008006" key="3">
    <source>
        <dbReference type="Google" id="ProtNLM"/>
    </source>
</evidence>